<organism evidence="2 3">
    <name type="scientific">Candidatus Segetimicrobium genomatis</name>
    <dbReference type="NCBI Taxonomy" id="2569760"/>
    <lineage>
        <taxon>Bacteria</taxon>
        <taxon>Bacillati</taxon>
        <taxon>Candidatus Sysuimicrobiota</taxon>
        <taxon>Candidatus Sysuimicrobiia</taxon>
        <taxon>Candidatus Sysuimicrobiales</taxon>
        <taxon>Candidatus Segetimicrobiaceae</taxon>
        <taxon>Candidatus Segetimicrobium</taxon>
    </lineage>
</organism>
<dbReference type="AlphaFoldDB" id="A0A537JIM0"/>
<name>A0A537JIM0_9BACT</name>
<dbReference type="GO" id="GO:0016853">
    <property type="term" value="F:isomerase activity"/>
    <property type="evidence" value="ECO:0007669"/>
    <property type="project" value="UniProtKB-KW"/>
</dbReference>
<keyword evidence="2" id="KW-0413">Isomerase</keyword>
<dbReference type="Pfam" id="PF01261">
    <property type="entry name" value="AP_endonuc_2"/>
    <property type="match status" value="1"/>
</dbReference>
<accession>A0A537JIM0</accession>
<dbReference type="PANTHER" id="PTHR12110">
    <property type="entry name" value="HYDROXYPYRUVATE ISOMERASE"/>
    <property type="match status" value="1"/>
</dbReference>
<evidence type="ECO:0000313" key="3">
    <source>
        <dbReference type="Proteomes" id="UP000320048"/>
    </source>
</evidence>
<dbReference type="InterPro" id="IPR050312">
    <property type="entry name" value="IolE/XylAMocC-like"/>
</dbReference>
<proteinExistence type="predicted"/>
<reference evidence="2 3" key="1">
    <citation type="journal article" date="2019" name="Nat. Microbiol.">
        <title>Mediterranean grassland soil C-N compound turnover is dependent on rainfall and depth, and is mediated by genomically divergent microorganisms.</title>
        <authorList>
            <person name="Diamond S."/>
            <person name="Andeer P.F."/>
            <person name="Li Z."/>
            <person name="Crits-Christoph A."/>
            <person name="Burstein D."/>
            <person name="Anantharaman K."/>
            <person name="Lane K.R."/>
            <person name="Thomas B.C."/>
            <person name="Pan C."/>
            <person name="Northen T.R."/>
            <person name="Banfield J.F."/>
        </authorList>
    </citation>
    <scope>NUCLEOTIDE SEQUENCE [LARGE SCALE GENOMIC DNA]</scope>
    <source>
        <strain evidence="2">NP_7</strain>
    </source>
</reference>
<dbReference type="Proteomes" id="UP000320048">
    <property type="component" value="Unassembled WGS sequence"/>
</dbReference>
<dbReference type="InterPro" id="IPR013022">
    <property type="entry name" value="Xyl_isomerase-like_TIM-brl"/>
</dbReference>
<comment type="caution">
    <text evidence="2">The sequence shown here is derived from an EMBL/GenBank/DDBJ whole genome shotgun (WGS) entry which is preliminary data.</text>
</comment>
<dbReference type="InterPro" id="IPR036237">
    <property type="entry name" value="Xyl_isomerase-like_sf"/>
</dbReference>
<gene>
    <name evidence="2" type="ORF">E6H04_03075</name>
</gene>
<dbReference type="SUPFAM" id="SSF51658">
    <property type="entry name" value="Xylose isomerase-like"/>
    <property type="match status" value="1"/>
</dbReference>
<evidence type="ECO:0000313" key="2">
    <source>
        <dbReference type="EMBL" id="TMI83391.1"/>
    </source>
</evidence>
<dbReference type="EMBL" id="VBAO01000077">
    <property type="protein sequence ID" value="TMI83391.1"/>
    <property type="molecule type" value="Genomic_DNA"/>
</dbReference>
<evidence type="ECO:0000259" key="1">
    <source>
        <dbReference type="Pfam" id="PF01261"/>
    </source>
</evidence>
<feature type="domain" description="Xylose isomerase-like TIM barrel" evidence="1">
    <location>
        <begin position="20"/>
        <end position="246"/>
    </location>
</feature>
<dbReference type="Gene3D" id="3.20.20.150">
    <property type="entry name" value="Divalent-metal-dependent TIM barrel enzymes"/>
    <property type="match status" value="1"/>
</dbReference>
<sequence>MILGACAWIYGEAPLAETLARIAGAGCDGIELLGEPDLVGVADVRALLARHDLTPVALTASCKSPETRRDLAHPDPTIRDDAIAYLVRCVRFAADVGIPLDQMLPSGESRLMPLACRDDEWRWSIEGMRTGAREAERLGVRLAVEPVNRYEAFLVTSSETALAYLDAVGSPWVGLTLDLFHANIEERAISDAIRAAGSRLWHVHVADTNREGLGRGHLDLDACVAALRSVAYTGALVLEVVPPGPDPFRPIKDGRSSMMIDGYLRDSVARLRGLG</sequence>
<protein>
    <submittedName>
        <fullName evidence="2">Sugar phosphate isomerase/epimerase</fullName>
    </submittedName>
</protein>